<dbReference type="SUPFAM" id="SSF51269">
    <property type="entry name" value="AFP III-like domain"/>
    <property type="match status" value="1"/>
</dbReference>
<proteinExistence type="predicted"/>
<keyword evidence="2" id="KW-0282">Flagellum</keyword>
<evidence type="ECO:0000313" key="3">
    <source>
        <dbReference type="Proteomes" id="UP000176689"/>
    </source>
</evidence>
<dbReference type="EMBL" id="MFLP01000014">
    <property type="protein sequence ID" value="OGG71131.1"/>
    <property type="molecule type" value="Genomic_DNA"/>
</dbReference>
<sequence>MKNARSFNFSKTITINGRRIGEGHPTYFIAEIGANFDGSLELAKKYAWEAKQFGADCAKIQSFKAKRIVSRRAFASMKLKGVHGSWKRPVDEVFEEVEFPRKWHQEFFDYCRSIGITPSSAPYDYEAVDLMEKCGTDFYKIGSGDITWLEMVEYIARKGKPVILATGASTLAEVDDAVRVIEATGNKDLAILQCITNYPSKIESANINVLNTYKEAFGAIVGYSDHSPGDTVVLGAVALGAKVIEKHFTLNRKNKGPDHPHSMEPQEFADMIRRTRELESALGTSRKDVVAEESETVIVQRRGLTAAKDIRKGVPLKKSDIIELRPALGIYPKFKSNIVGKHLKKSLKAGSPIRWEDIA</sequence>
<gene>
    <name evidence="2" type="ORF">A3F27_02195</name>
</gene>
<dbReference type="InterPro" id="IPR006190">
    <property type="entry name" value="SAF_AFP_Neu5Ac"/>
</dbReference>
<dbReference type="CDD" id="cd11615">
    <property type="entry name" value="SAF_NeuB_like"/>
    <property type="match status" value="1"/>
</dbReference>
<dbReference type="Gene3D" id="3.90.1210.10">
    <property type="entry name" value="Antifreeze-like/N-acetylneuraminic acid synthase C-terminal domain"/>
    <property type="match status" value="1"/>
</dbReference>
<dbReference type="InterPro" id="IPR013785">
    <property type="entry name" value="Aldolase_TIM"/>
</dbReference>
<dbReference type="InterPro" id="IPR051690">
    <property type="entry name" value="PseI-like"/>
</dbReference>
<comment type="caution">
    <text evidence="2">The sequence shown here is derived from an EMBL/GenBank/DDBJ whole genome shotgun (WGS) entry which is preliminary data.</text>
</comment>
<dbReference type="InterPro" id="IPR013132">
    <property type="entry name" value="PseI/NeuA/B-like_N"/>
</dbReference>
<dbReference type="Proteomes" id="UP000176689">
    <property type="component" value="Unassembled WGS sequence"/>
</dbReference>
<feature type="domain" description="AFP-like" evidence="1">
    <location>
        <begin position="303"/>
        <end position="359"/>
    </location>
</feature>
<reference evidence="2 3" key="1">
    <citation type="journal article" date="2016" name="Nat. Commun.">
        <title>Thousands of microbial genomes shed light on interconnected biogeochemical processes in an aquifer system.</title>
        <authorList>
            <person name="Anantharaman K."/>
            <person name="Brown C.T."/>
            <person name="Hug L.A."/>
            <person name="Sharon I."/>
            <person name="Castelle C.J."/>
            <person name="Probst A.J."/>
            <person name="Thomas B.C."/>
            <person name="Singh A."/>
            <person name="Wilkins M.J."/>
            <person name="Karaoz U."/>
            <person name="Brodie E.L."/>
            <person name="Williams K.H."/>
            <person name="Hubbard S.S."/>
            <person name="Banfield J.F."/>
        </authorList>
    </citation>
    <scope>NUCLEOTIDE SEQUENCE [LARGE SCALE GENOMIC DNA]</scope>
</reference>
<dbReference type="InterPro" id="IPR036732">
    <property type="entry name" value="AFP_Neu5c_C_sf"/>
</dbReference>
<dbReference type="SMART" id="SM00858">
    <property type="entry name" value="SAF"/>
    <property type="match status" value="1"/>
</dbReference>
<dbReference type="InterPro" id="IPR057736">
    <property type="entry name" value="SAF_PseI/NeuA/NeuB"/>
</dbReference>
<protein>
    <submittedName>
        <fullName evidence="2">Flagellar biosynthesis protein FlgA</fullName>
    </submittedName>
</protein>
<dbReference type="AlphaFoldDB" id="A0A1F6EBW7"/>
<keyword evidence="2" id="KW-0969">Cilium</keyword>
<evidence type="ECO:0000313" key="2">
    <source>
        <dbReference type="EMBL" id="OGG71131.1"/>
    </source>
</evidence>
<organism evidence="2 3">
    <name type="scientific">Candidatus Kaiserbacteria bacterium RIFCSPHIGHO2_12_FULL_53_13</name>
    <dbReference type="NCBI Taxonomy" id="1798502"/>
    <lineage>
        <taxon>Bacteria</taxon>
        <taxon>Candidatus Kaiseribacteriota</taxon>
    </lineage>
</organism>
<dbReference type="GO" id="GO:0016051">
    <property type="term" value="P:carbohydrate biosynthetic process"/>
    <property type="evidence" value="ECO:0007669"/>
    <property type="project" value="InterPro"/>
</dbReference>
<accession>A0A1F6EBW7</accession>
<dbReference type="Gene3D" id="3.20.20.70">
    <property type="entry name" value="Aldolase class I"/>
    <property type="match status" value="1"/>
</dbReference>
<dbReference type="PANTHER" id="PTHR42966">
    <property type="entry name" value="N-ACETYLNEURAMINATE SYNTHASE"/>
    <property type="match status" value="1"/>
</dbReference>
<dbReference type="InterPro" id="IPR013974">
    <property type="entry name" value="SAF"/>
</dbReference>
<dbReference type="PANTHER" id="PTHR42966:SF2">
    <property type="entry name" value="PSEUDAMINIC ACID SYNTHASE"/>
    <property type="match status" value="1"/>
</dbReference>
<keyword evidence="2" id="KW-0966">Cell projection</keyword>
<dbReference type="GO" id="GO:0047444">
    <property type="term" value="F:N-acylneuraminate-9-phosphate synthase activity"/>
    <property type="evidence" value="ECO:0007669"/>
    <property type="project" value="TreeGrafter"/>
</dbReference>
<evidence type="ECO:0000259" key="1">
    <source>
        <dbReference type="PROSITE" id="PS50844"/>
    </source>
</evidence>
<dbReference type="PROSITE" id="PS50844">
    <property type="entry name" value="AFP_LIKE"/>
    <property type="match status" value="1"/>
</dbReference>
<dbReference type="SUPFAM" id="SSF51569">
    <property type="entry name" value="Aldolase"/>
    <property type="match status" value="1"/>
</dbReference>
<dbReference type="Pfam" id="PF03102">
    <property type="entry name" value="NeuB"/>
    <property type="match status" value="1"/>
</dbReference>
<name>A0A1F6EBW7_9BACT</name>
<dbReference type="Pfam" id="PF08666">
    <property type="entry name" value="SAF"/>
    <property type="match status" value="1"/>
</dbReference>